<keyword evidence="3" id="KW-1185">Reference proteome</keyword>
<organism evidence="2 3">
    <name type="scientific">Tessaracoccus defluvii</name>
    <dbReference type="NCBI Taxonomy" id="1285901"/>
    <lineage>
        <taxon>Bacteria</taxon>
        <taxon>Bacillati</taxon>
        <taxon>Actinomycetota</taxon>
        <taxon>Actinomycetes</taxon>
        <taxon>Propionibacteriales</taxon>
        <taxon>Propionibacteriaceae</taxon>
        <taxon>Tessaracoccus</taxon>
    </lineage>
</organism>
<accession>A0A7H0H5I4</accession>
<dbReference type="RefSeq" id="WP_187720929.1">
    <property type="nucleotide sequence ID" value="NZ_BAABBL010000010.1"/>
</dbReference>
<feature type="transmembrane region" description="Helical" evidence="1">
    <location>
        <begin position="99"/>
        <end position="119"/>
    </location>
</feature>
<dbReference type="KEGG" id="tdf:H9L22_17035"/>
<proteinExistence type="predicted"/>
<feature type="transmembrane region" description="Helical" evidence="1">
    <location>
        <begin position="235"/>
        <end position="257"/>
    </location>
</feature>
<dbReference type="InterPro" id="IPR007163">
    <property type="entry name" value="VCA0040-like"/>
</dbReference>
<evidence type="ECO:0000313" key="3">
    <source>
        <dbReference type="Proteomes" id="UP000516117"/>
    </source>
</evidence>
<protein>
    <submittedName>
        <fullName evidence="2">DUF368 domain-containing protein</fullName>
    </submittedName>
</protein>
<keyword evidence="1" id="KW-1133">Transmembrane helix</keyword>
<dbReference type="PANTHER" id="PTHR37308:SF1">
    <property type="entry name" value="POLYPRENYL-PHOSPHATE TRANSPORTER"/>
    <property type="match status" value="1"/>
</dbReference>
<dbReference type="Pfam" id="PF04018">
    <property type="entry name" value="VCA0040-like"/>
    <property type="match status" value="1"/>
</dbReference>
<feature type="transmembrane region" description="Helical" evidence="1">
    <location>
        <begin position="72"/>
        <end position="93"/>
    </location>
</feature>
<dbReference type="EMBL" id="CP060789">
    <property type="protein sequence ID" value="QNP55800.1"/>
    <property type="molecule type" value="Genomic_DNA"/>
</dbReference>
<dbReference type="AlphaFoldDB" id="A0A7H0H5I4"/>
<feature type="transmembrane region" description="Helical" evidence="1">
    <location>
        <begin position="204"/>
        <end position="229"/>
    </location>
</feature>
<dbReference type="PANTHER" id="PTHR37308">
    <property type="entry name" value="INTEGRAL MEMBRANE PROTEIN"/>
    <property type="match status" value="1"/>
</dbReference>
<reference evidence="2 3" key="1">
    <citation type="submission" date="2020-08" db="EMBL/GenBank/DDBJ databases">
        <title>Genome sequence of Tessaracoccus defluvii JCM 17540T.</title>
        <authorList>
            <person name="Hyun D.-W."/>
            <person name="Bae J.-W."/>
        </authorList>
    </citation>
    <scope>NUCLEOTIDE SEQUENCE [LARGE SCALE GENOMIC DNA]</scope>
    <source>
        <strain evidence="2 3">JCM 17540</strain>
    </source>
</reference>
<evidence type="ECO:0000256" key="1">
    <source>
        <dbReference type="SAM" id="Phobius"/>
    </source>
</evidence>
<gene>
    <name evidence="2" type="ORF">H9L22_17035</name>
</gene>
<feature type="transmembrane region" description="Helical" evidence="1">
    <location>
        <begin position="269"/>
        <end position="293"/>
    </location>
</feature>
<keyword evidence="1" id="KW-0472">Membrane</keyword>
<sequence length="317" mass="33584">MSEPTQPHPEDSEVTGPDSVGRWFARLLKGFAVGVGAILPGLSGGVLAVIFNIYSPMIRFLANIRKNFVKNVLYFIPVGIGGMLGVVVFAKAVEAAFETYAAQFIVLFIGFVIGTFPSLFRQAGKRGRSRLDWGILVGSAVGIMVLMLVANSASVTVPPSIPVWLGSGALIGLGLIVPGLSPSNFLIFFDLYDKMSADIAALQLATIIPIAVGGIVCVLLASKVVAWMFDTHYSRMYHLILGLVVGSSLAIFPTKVFPAYTTQGLADSGLSLGVALAFGIAMLVVGTVASYLFSKVEDRVAVRREAIEAEAKEPEAV</sequence>
<feature type="transmembrane region" description="Helical" evidence="1">
    <location>
        <begin position="170"/>
        <end position="192"/>
    </location>
</feature>
<feature type="transmembrane region" description="Helical" evidence="1">
    <location>
        <begin position="31"/>
        <end position="51"/>
    </location>
</feature>
<evidence type="ECO:0000313" key="2">
    <source>
        <dbReference type="EMBL" id="QNP55800.1"/>
    </source>
</evidence>
<name>A0A7H0H5I4_9ACTN</name>
<dbReference type="Proteomes" id="UP000516117">
    <property type="component" value="Chromosome"/>
</dbReference>
<feature type="transmembrane region" description="Helical" evidence="1">
    <location>
        <begin position="131"/>
        <end position="150"/>
    </location>
</feature>
<keyword evidence="1" id="KW-0812">Transmembrane</keyword>